<comment type="caution">
    <text evidence="7">The sequence shown here is derived from an EMBL/GenBank/DDBJ whole genome shotgun (WGS) entry which is preliminary data.</text>
</comment>
<evidence type="ECO:0000256" key="1">
    <source>
        <dbReference type="ARBA" id="ARBA00001974"/>
    </source>
</evidence>
<comment type="cofactor">
    <cofactor evidence="1">
        <name>FAD</name>
        <dbReference type="ChEBI" id="CHEBI:57692"/>
    </cofactor>
</comment>
<keyword evidence="2" id="KW-0285">Flavoprotein</keyword>
<proteinExistence type="predicted"/>
<gene>
    <name evidence="7" type="ORF">J2Z17_001471</name>
</gene>
<dbReference type="Gene3D" id="3.50.50.60">
    <property type="entry name" value="FAD/NAD(P)-binding domain"/>
    <property type="match status" value="1"/>
</dbReference>
<dbReference type="PANTHER" id="PTHR13789">
    <property type="entry name" value="MONOOXYGENASE"/>
    <property type="match status" value="1"/>
</dbReference>
<dbReference type="InterPro" id="IPR050493">
    <property type="entry name" value="FAD-dep_Monooxygenase_BioMet"/>
</dbReference>
<evidence type="ECO:0000256" key="4">
    <source>
        <dbReference type="ARBA" id="ARBA00023002"/>
    </source>
</evidence>
<dbReference type="InterPro" id="IPR002938">
    <property type="entry name" value="FAD-bd"/>
</dbReference>
<keyword evidence="5" id="KW-0503">Monooxygenase</keyword>
<evidence type="ECO:0000256" key="2">
    <source>
        <dbReference type="ARBA" id="ARBA00022630"/>
    </source>
</evidence>
<evidence type="ECO:0000256" key="5">
    <source>
        <dbReference type="ARBA" id="ARBA00023033"/>
    </source>
</evidence>
<keyword evidence="8" id="KW-1185">Reference proteome</keyword>
<accession>A0ABS4DWI0</accession>
<reference evidence="7 8" key="1">
    <citation type="submission" date="2021-03" db="EMBL/GenBank/DDBJ databases">
        <title>Genomic Encyclopedia of Type Strains, Phase IV (KMG-IV): sequencing the most valuable type-strain genomes for metagenomic binning, comparative biology and taxonomic classification.</title>
        <authorList>
            <person name="Goeker M."/>
        </authorList>
    </citation>
    <scope>NUCLEOTIDE SEQUENCE [LARGE SCALE GENOMIC DNA]</scope>
    <source>
        <strain evidence="7 8">DSM 21600</strain>
    </source>
</reference>
<dbReference type="Proteomes" id="UP000759443">
    <property type="component" value="Unassembled WGS sequence"/>
</dbReference>
<name>A0ABS4DWI0_9HYPH</name>
<dbReference type="SUPFAM" id="SSF51905">
    <property type="entry name" value="FAD/NAD(P)-binding domain"/>
    <property type="match status" value="1"/>
</dbReference>
<keyword evidence="3" id="KW-0274">FAD</keyword>
<evidence type="ECO:0000313" key="7">
    <source>
        <dbReference type="EMBL" id="MBP1850050.1"/>
    </source>
</evidence>
<evidence type="ECO:0000313" key="8">
    <source>
        <dbReference type="Proteomes" id="UP000759443"/>
    </source>
</evidence>
<evidence type="ECO:0000259" key="6">
    <source>
        <dbReference type="Pfam" id="PF01494"/>
    </source>
</evidence>
<dbReference type="PANTHER" id="PTHR13789:SF318">
    <property type="entry name" value="GERANYLGERANYL DIPHOSPHATE REDUCTASE"/>
    <property type="match status" value="1"/>
</dbReference>
<dbReference type="EMBL" id="JAGGJU010000003">
    <property type="protein sequence ID" value="MBP1850050.1"/>
    <property type="molecule type" value="Genomic_DNA"/>
</dbReference>
<evidence type="ECO:0000256" key="3">
    <source>
        <dbReference type="ARBA" id="ARBA00022827"/>
    </source>
</evidence>
<sequence>MRLTDLDVAIAGAGIGGLSLAIMLARGGVRVTIYDQLERPRAVGSGFVLQPPGALVIESLGLLAEVEARGARIHRMLGRLSRNGRRVLDVGYREGEHGTAIQRVTLFNLLLRTAIAAGVRFETGRAVREVETGSKPALIFANGQKSPAVDLVVDTMGANSPIELSPRTELAYGALWATVPWPVDGPFQADLLEQRYERARRMAGVLPVGTEREGAPEMATFFWSLRNRDINAWSKAGRGAWVKEVEKLWPEAAPFAAQAQPIYARYRHQTRHPVIGRGAIRIGDAWHATSPQLGQGANMALIDAASLFLALQRGETLRSSVATHLKQRRSHIKVYQTLSRVLTPFYQSDSRLLPATRDLLIGPMTTMPVVRHLITRVVTGDLMNPIKRIGLVGKP</sequence>
<dbReference type="RefSeq" id="WP_209943613.1">
    <property type="nucleotide sequence ID" value="NZ_JAGGJU010000003.1"/>
</dbReference>
<keyword evidence="4" id="KW-0560">Oxidoreductase</keyword>
<dbReference type="PRINTS" id="PR00420">
    <property type="entry name" value="RNGMNOXGNASE"/>
</dbReference>
<organism evidence="7 8">
    <name type="scientific">Rhizobium halophytocola</name>
    <dbReference type="NCBI Taxonomy" id="735519"/>
    <lineage>
        <taxon>Bacteria</taxon>
        <taxon>Pseudomonadati</taxon>
        <taxon>Pseudomonadota</taxon>
        <taxon>Alphaproteobacteria</taxon>
        <taxon>Hyphomicrobiales</taxon>
        <taxon>Rhizobiaceae</taxon>
        <taxon>Rhizobium/Agrobacterium group</taxon>
        <taxon>Rhizobium</taxon>
    </lineage>
</organism>
<feature type="domain" description="FAD-binding" evidence="6">
    <location>
        <begin position="6"/>
        <end position="131"/>
    </location>
</feature>
<dbReference type="Pfam" id="PF01494">
    <property type="entry name" value="FAD_binding_3"/>
    <property type="match status" value="1"/>
</dbReference>
<dbReference type="InterPro" id="IPR036188">
    <property type="entry name" value="FAD/NAD-bd_sf"/>
</dbReference>
<protein>
    <submittedName>
        <fullName evidence="7">2-polyprenyl-6-methoxyphenol hydroxylase-like FAD-dependent oxidoreductase</fullName>
    </submittedName>
</protein>